<feature type="domain" description="SF3 helicase" evidence="2">
    <location>
        <begin position="1"/>
        <end position="168"/>
    </location>
</feature>
<dbReference type="GO" id="GO:0003724">
    <property type="term" value="F:RNA helicase activity"/>
    <property type="evidence" value="ECO:0007669"/>
    <property type="project" value="InterPro"/>
</dbReference>
<dbReference type="Pfam" id="PF00910">
    <property type="entry name" value="RNA_helicase"/>
    <property type="match status" value="1"/>
</dbReference>
<feature type="non-terminal residue" evidence="3">
    <location>
        <position position="1"/>
    </location>
</feature>
<keyword evidence="1" id="KW-0472">Membrane</keyword>
<feature type="transmembrane region" description="Helical" evidence="1">
    <location>
        <begin position="353"/>
        <end position="370"/>
    </location>
</feature>
<keyword evidence="1" id="KW-0812">Transmembrane</keyword>
<dbReference type="EMBL" id="JN857327">
    <property type="protein sequence ID" value="AFH02740.1"/>
    <property type="molecule type" value="Genomic_RNA"/>
</dbReference>
<evidence type="ECO:0000256" key="1">
    <source>
        <dbReference type="SAM" id="Phobius"/>
    </source>
</evidence>
<sequence length="382" mass="44094">VTLHLYGKAGVGKTHLVNLISADAIRVILQLEGMEGDDLYTACSEFEKYMYYNPVANKYKTNYNPAMSKVFVCDDANQVNPHFLKEGHPFPVDIIHYANSHTHLLNVAELENKANANFNSPLIIATDNAKRPPLDYMASKEAYERRIDLQYKVEVHPEYMHRSRGVNVVNPESIDLGEANVHIYKFTRDDNTVITYDQLKDEVIAALIKKHETFKKSCNTFRTYATRGLPVPVELQHQGSNRLHEPQAEVVATKAGFCSAVGDGLMYLPRKAFNVAKSIRTLTLEDIYYGLGPPPGSEPINYVCWHISYYWYLLHYTPFWQHPFLTTYYFFIINPFKFIKRFFFSTPKRTRRSVKILSALGLIIAGVYTYRQWSKKKRKRIV</sequence>
<evidence type="ECO:0000313" key="3">
    <source>
        <dbReference type="EMBL" id="AFH02740.1"/>
    </source>
</evidence>
<dbReference type="GO" id="GO:0003723">
    <property type="term" value="F:RNA binding"/>
    <property type="evidence" value="ECO:0007669"/>
    <property type="project" value="InterPro"/>
</dbReference>
<keyword evidence="1" id="KW-1133">Transmembrane helix</keyword>
<accession>H9XTK3</accession>
<dbReference type="InterPro" id="IPR000605">
    <property type="entry name" value="Helicase_SF3_ssDNA/RNA_vir"/>
</dbReference>
<proteinExistence type="predicted"/>
<dbReference type="PROSITE" id="PS51218">
    <property type="entry name" value="SF3_HELICASE_2"/>
    <property type="match status" value="1"/>
</dbReference>
<feature type="non-terminal residue" evidence="3">
    <location>
        <position position="382"/>
    </location>
</feature>
<protein>
    <submittedName>
        <fullName evidence="3">Putative nonstructural protein</fullName>
    </submittedName>
</protein>
<reference evidence="3" key="1">
    <citation type="journal article" date="2012" name="J. Virol.">
        <title>Metagenomic analysis of viruses from bat fecal samples reveals many novel viruses in insectivorous bats in china.</title>
        <authorList>
            <person name="Ge X."/>
            <person name="Li Y."/>
            <person name="Yang X."/>
            <person name="Zhang H."/>
            <person name="Zhou P."/>
            <person name="Zhang Y."/>
            <person name="Shi Z."/>
        </authorList>
    </citation>
    <scope>NUCLEOTIDE SEQUENCE</scope>
</reference>
<evidence type="ECO:0000259" key="2">
    <source>
        <dbReference type="PROSITE" id="PS51218"/>
    </source>
</evidence>
<dbReference type="InterPro" id="IPR014759">
    <property type="entry name" value="Helicase_SF3_ssRNA_vir"/>
</dbReference>
<organism evidence="3">
    <name type="scientific">Dicistroviridae SC2803</name>
    <dbReference type="NCBI Taxonomy" id="1169618"/>
    <lineage>
        <taxon>Viruses</taxon>
        <taxon>Riboviria</taxon>
        <taxon>Orthornavirae</taxon>
        <taxon>Pisuviricota</taxon>
        <taxon>Pisoniviricetes</taxon>
        <taxon>Picornavirales</taxon>
        <taxon>Dicistroviridae</taxon>
    </lineage>
</organism>
<name>H9XTK3_9VIRU</name>